<gene>
    <name evidence="3" type="ORF">F2Q68_00013977</name>
</gene>
<dbReference type="PROSITE" id="PS51471">
    <property type="entry name" value="FE2OG_OXY"/>
    <property type="match status" value="1"/>
</dbReference>
<evidence type="ECO:0000256" key="1">
    <source>
        <dbReference type="SAM" id="MobiDB-lite"/>
    </source>
</evidence>
<dbReference type="PANTHER" id="PTHR24014">
    <property type="entry name" value="2-OXOGLUTARATE AND IRON-DEPENDENT OXYGENASE DOMAIN-CONTAINING PROTEIN 2"/>
    <property type="match status" value="1"/>
</dbReference>
<proteinExistence type="predicted"/>
<name>A0A8S9HLC1_BRACR</name>
<feature type="region of interest" description="Disordered" evidence="1">
    <location>
        <begin position="71"/>
        <end position="90"/>
    </location>
</feature>
<protein>
    <recommendedName>
        <fullName evidence="2">Fe2OG dioxygenase domain-containing protein</fullName>
    </recommendedName>
</protein>
<dbReference type="EMBL" id="QGKW02001940">
    <property type="protein sequence ID" value="KAF2557226.1"/>
    <property type="molecule type" value="Genomic_DNA"/>
</dbReference>
<evidence type="ECO:0000313" key="4">
    <source>
        <dbReference type="Proteomes" id="UP000712281"/>
    </source>
</evidence>
<evidence type="ECO:0000259" key="2">
    <source>
        <dbReference type="PROSITE" id="PS51471"/>
    </source>
</evidence>
<evidence type="ECO:0000313" key="3">
    <source>
        <dbReference type="EMBL" id="KAF2557226.1"/>
    </source>
</evidence>
<accession>A0A8S9HLC1</accession>
<dbReference type="InterPro" id="IPR005123">
    <property type="entry name" value="Oxoglu/Fe-dep_dioxygenase_dom"/>
</dbReference>
<dbReference type="AlphaFoldDB" id="A0A8S9HLC1"/>
<organism evidence="3 4">
    <name type="scientific">Brassica cretica</name>
    <name type="common">Mustard</name>
    <dbReference type="NCBI Taxonomy" id="69181"/>
    <lineage>
        <taxon>Eukaryota</taxon>
        <taxon>Viridiplantae</taxon>
        <taxon>Streptophyta</taxon>
        <taxon>Embryophyta</taxon>
        <taxon>Tracheophyta</taxon>
        <taxon>Spermatophyta</taxon>
        <taxon>Magnoliopsida</taxon>
        <taxon>eudicotyledons</taxon>
        <taxon>Gunneridae</taxon>
        <taxon>Pentapetalae</taxon>
        <taxon>rosids</taxon>
        <taxon>malvids</taxon>
        <taxon>Brassicales</taxon>
        <taxon>Brassicaceae</taxon>
        <taxon>Brassiceae</taxon>
        <taxon>Brassica</taxon>
    </lineage>
</organism>
<comment type="caution">
    <text evidence="3">The sequence shown here is derived from an EMBL/GenBank/DDBJ whole genome shotgun (WGS) entry which is preliminary data.</text>
</comment>
<sequence>MSVLFPEVCGTGLDSHHGFIVEYGKDRDTDLGFHVDDSEVSLNVCLGKQFSGGELYFRGVRCDHHVNSESGENENYDYSHRGRHRHGAKATTSGHRVNLILWCRSSTFREMKSYQSDFSRWCGGCKVDRQNRRQASVKATIELLKRRTAEKTLVELSSTPPAD</sequence>
<feature type="domain" description="Fe2OG dioxygenase" evidence="2">
    <location>
        <begin position="14"/>
        <end position="105"/>
    </location>
</feature>
<dbReference type="PANTHER" id="PTHR24014:SF8">
    <property type="entry name" value="2-OXOGLUTARATE AND IRON-DEPENDENT OXYGENASE DOMAIN-CONTAINING PROTEIN ICU11"/>
    <property type="match status" value="1"/>
</dbReference>
<reference evidence="3" key="1">
    <citation type="submission" date="2019-12" db="EMBL/GenBank/DDBJ databases">
        <title>Genome sequencing and annotation of Brassica cretica.</title>
        <authorList>
            <person name="Studholme D.J."/>
            <person name="Sarris P.F."/>
        </authorList>
    </citation>
    <scope>NUCLEOTIDE SEQUENCE</scope>
    <source>
        <strain evidence="3">PFS-001/15</strain>
        <tissue evidence="3">Leaf</tissue>
    </source>
</reference>
<dbReference type="Proteomes" id="UP000712281">
    <property type="component" value="Unassembled WGS sequence"/>
</dbReference>